<dbReference type="SUPFAM" id="SSF102198">
    <property type="entry name" value="Putative cyclase"/>
    <property type="match status" value="1"/>
</dbReference>
<dbReference type="InterPro" id="IPR037175">
    <property type="entry name" value="KFase_sf"/>
</dbReference>
<comment type="caution">
    <text evidence="2">The sequence shown here is derived from an EMBL/GenBank/DDBJ whole genome shotgun (WGS) entry which is preliminary data.</text>
</comment>
<proteinExistence type="predicted"/>
<protein>
    <submittedName>
        <fullName evidence="2">Cyclase family protein</fullName>
    </submittedName>
</protein>
<evidence type="ECO:0000313" key="2">
    <source>
        <dbReference type="EMBL" id="MCX2979857.1"/>
    </source>
</evidence>
<name>A0ABT3TC39_9GAMM</name>
<sequence length="326" mass="34796">MKPFTRLLLSLALLNTASALYASPAAPISTEQFDQWLQQVSNNGRWGSADELGTLNLIQPAQRKAAAVLVRDGISISLSLPLNKHGDAVNTLPFEHKLKVELFGSQVVASDRYSIEYHGAAHSHMDGLPHVLSKGKMYNGFPASDLQPSGALHLGIENAHAGIVSRGVLVDMAWFKGVDYLSAGTAITISDLEAWERRTRITLGSGDVLLLRTGRWEQVRQSGSAITLASAPGLHASVATWLHARGVAVLGSDVVADVMPSGMADRAIPLHELALAAMGMPLLDNLDLDAAADYARQQGRWTFMFVGAPLRIPGGTGSPLNPLAIF</sequence>
<gene>
    <name evidence="2" type="ORF">EYC98_03155</name>
</gene>
<dbReference type="PANTHER" id="PTHR34861:SF10">
    <property type="entry name" value="CYCLASE"/>
    <property type="match status" value="1"/>
</dbReference>
<dbReference type="InterPro" id="IPR007325">
    <property type="entry name" value="KFase/CYL"/>
</dbReference>
<dbReference type="Gene3D" id="3.50.30.50">
    <property type="entry name" value="Putative cyclase"/>
    <property type="match status" value="1"/>
</dbReference>
<organism evidence="2 3">
    <name type="scientific">Candidatus Litorirhabdus singularis</name>
    <dbReference type="NCBI Taxonomy" id="2518993"/>
    <lineage>
        <taxon>Bacteria</taxon>
        <taxon>Pseudomonadati</taxon>
        <taxon>Pseudomonadota</taxon>
        <taxon>Gammaproteobacteria</taxon>
        <taxon>Cellvibrionales</taxon>
        <taxon>Halieaceae</taxon>
        <taxon>Candidatus Litorirhabdus</taxon>
    </lineage>
</organism>
<dbReference type="RefSeq" id="WP_279243847.1">
    <property type="nucleotide sequence ID" value="NZ_SHNN01000001.1"/>
</dbReference>
<keyword evidence="1" id="KW-0732">Signal</keyword>
<dbReference type="Proteomes" id="UP001143362">
    <property type="component" value="Unassembled WGS sequence"/>
</dbReference>
<dbReference type="EMBL" id="SHNN01000001">
    <property type="protein sequence ID" value="MCX2979857.1"/>
    <property type="molecule type" value="Genomic_DNA"/>
</dbReference>
<keyword evidence="3" id="KW-1185">Reference proteome</keyword>
<evidence type="ECO:0000256" key="1">
    <source>
        <dbReference type="SAM" id="SignalP"/>
    </source>
</evidence>
<evidence type="ECO:0000313" key="3">
    <source>
        <dbReference type="Proteomes" id="UP001143362"/>
    </source>
</evidence>
<accession>A0ABT3TC39</accession>
<dbReference type="PANTHER" id="PTHR34861">
    <property type="match status" value="1"/>
</dbReference>
<feature type="signal peptide" evidence="1">
    <location>
        <begin position="1"/>
        <end position="22"/>
    </location>
</feature>
<feature type="chain" id="PRO_5046665117" evidence="1">
    <location>
        <begin position="23"/>
        <end position="326"/>
    </location>
</feature>
<dbReference type="Pfam" id="PF04199">
    <property type="entry name" value="Cyclase"/>
    <property type="match status" value="1"/>
</dbReference>
<reference evidence="2" key="1">
    <citation type="submission" date="2019-02" db="EMBL/GenBank/DDBJ databases">
        <authorList>
            <person name="Li S.-H."/>
        </authorList>
    </citation>
    <scope>NUCLEOTIDE SEQUENCE</scope>
    <source>
        <strain evidence="2">IMCC14734</strain>
    </source>
</reference>